<evidence type="ECO:0000313" key="4">
    <source>
        <dbReference type="Proteomes" id="UP000253845"/>
    </source>
</evidence>
<reference evidence="3 4" key="1">
    <citation type="submission" date="2018-07" db="EMBL/GenBank/DDBJ databases">
        <title>Section-level genome sequencing of Aspergillus section Nigri to investigate inter- and intra-species variation.</title>
        <authorList>
            <consortium name="DOE Joint Genome Institute"/>
            <person name="Vesth T.C."/>
            <person name="Nybo J.L."/>
            <person name="Theobald S."/>
            <person name="Frisvad J.C."/>
            <person name="Larsen T.O."/>
            <person name="Nielsen K.F."/>
            <person name="Hoof J.B."/>
            <person name="Brandl J."/>
            <person name="Salamov A."/>
            <person name="Riley R."/>
            <person name="Gladden J.M."/>
            <person name="Phatale P."/>
            <person name="Nielsen M.T."/>
            <person name="Lyhne E.K."/>
            <person name="Kogle M.E."/>
            <person name="Strasser K."/>
            <person name="McDonnell E."/>
            <person name="Barry K."/>
            <person name="Clum A."/>
            <person name="Chen C."/>
            <person name="Nolan M."/>
            <person name="Sandor L."/>
            <person name="Kuo A."/>
            <person name="Lipzen A."/>
            <person name="Hainaut M."/>
            <person name="Drula E."/>
            <person name="Tsang A."/>
            <person name="Magnuson J.K."/>
            <person name="Henrissat B."/>
            <person name="Wiebenga A."/>
            <person name="Simmons B.A."/>
            <person name="Makela M.R."/>
            <person name="De vries R.P."/>
            <person name="Grigoriev I.V."/>
            <person name="Mortensen U.H."/>
            <person name="Baker S.E."/>
            <person name="Andersen M.R."/>
        </authorList>
    </citation>
    <scope>NUCLEOTIDE SEQUENCE [LARGE SCALE GENOMIC DNA]</scope>
    <source>
        <strain evidence="3 4">ATCC 13496</strain>
    </source>
</reference>
<dbReference type="Proteomes" id="UP000253845">
    <property type="component" value="Unassembled WGS sequence"/>
</dbReference>
<dbReference type="AlphaFoldDB" id="A0A370BZE5"/>
<gene>
    <name evidence="3" type="ORF">M747DRAFT_350346</name>
</gene>
<accession>A0A370BZE5</accession>
<dbReference type="Pfam" id="PF24476">
    <property type="entry name" value="DUF7580"/>
    <property type="match status" value="1"/>
</dbReference>
<sequence>MATGIEAASLVLALLPLLVNQIDNYIQGFQRMTCFKPENYWREMESYRSILETERAILLNTLLIAVDGDTHYEYGDWTRDPGSAFWTSQDVWQKLRQKLGSSYEPFTSTINVLSDQLKNLSQKLGLSVDSTGRIDTTSTSSFEEQLKKVRRIFLHPVYKDLIHQVESNNRRLQTLVTQCNQIRQINAGRAVLPVSPEQHQIGRRLASSLYNAIINGDYWRCPCKSQHRIYFTFDSSKSPWTSDPSSEQKTKSRMAIKFKLGVMTLGTPNRWHEIQAEPEIHSLSQGLCRDIHITSSQQGLPIDENIPNIRFPQGVSGTQQGTVIGAENLPTAVQIANMCISLSAIGINEGRRMLLGYVTDTKHKHNIYHLRSNTESVRNMQSQTLEEILAILASSSEITGRETLPIVKRLRIAVDLACAVFQFDGSWLRRQWRARDIKVSQDSGDSTPKTYVEWDLNNEPRRLHVSQVPAGEPFIHLGFVLVELSQGKTLEALQTLEDHDQVQVVANRNTALRLLPLVEAHIGFGYRQVVDQCLNWPNCTVDNVDISKAYRSIIAPLVAYWRLFEGEKHLN</sequence>
<name>A0A370BZE5_ASPNG</name>
<organism evidence="3 4">
    <name type="scientific">Aspergillus niger ATCC 13496</name>
    <dbReference type="NCBI Taxonomy" id="1353008"/>
    <lineage>
        <taxon>Eukaryota</taxon>
        <taxon>Fungi</taxon>
        <taxon>Dikarya</taxon>
        <taxon>Ascomycota</taxon>
        <taxon>Pezizomycotina</taxon>
        <taxon>Eurotiomycetes</taxon>
        <taxon>Eurotiomycetidae</taxon>
        <taxon>Eurotiales</taxon>
        <taxon>Aspergillaceae</taxon>
        <taxon>Aspergillus</taxon>
        <taxon>Aspergillus subgen. Circumdati</taxon>
    </lineage>
</organism>
<dbReference type="PANTHER" id="PTHR35186:SF4">
    <property type="entry name" value="PRION-INHIBITION AND PROPAGATION HELO DOMAIN-CONTAINING PROTEIN"/>
    <property type="match status" value="1"/>
</dbReference>
<dbReference type="InterPro" id="IPR056002">
    <property type="entry name" value="DUF7580"/>
</dbReference>
<dbReference type="PANTHER" id="PTHR35186">
    <property type="entry name" value="ANK_REP_REGION DOMAIN-CONTAINING PROTEIN"/>
    <property type="match status" value="1"/>
</dbReference>
<evidence type="ECO:0000259" key="2">
    <source>
        <dbReference type="Pfam" id="PF24476"/>
    </source>
</evidence>
<dbReference type="VEuPathDB" id="FungiDB:M747DRAFT_350346"/>
<evidence type="ECO:0000313" key="3">
    <source>
        <dbReference type="EMBL" id="RDH21094.1"/>
    </source>
</evidence>
<proteinExistence type="predicted"/>
<evidence type="ECO:0000256" key="1">
    <source>
        <dbReference type="SAM" id="SignalP"/>
    </source>
</evidence>
<dbReference type="EMBL" id="KZ851912">
    <property type="protein sequence ID" value="RDH21094.1"/>
    <property type="molecule type" value="Genomic_DNA"/>
</dbReference>
<keyword evidence="1" id="KW-0732">Signal</keyword>
<feature type="chain" id="PRO_5016686760" description="DUF7580 domain-containing protein" evidence="1">
    <location>
        <begin position="22"/>
        <end position="571"/>
    </location>
</feature>
<protein>
    <recommendedName>
        <fullName evidence="2">DUF7580 domain-containing protein</fullName>
    </recommendedName>
</protein>
<feature type="domain" description="DUF7580" evidence="2">
    <location>
        <begin position="202"/>
        <end position="536"/>
    </location>
</feature>
<feature type="signal peptide" evidence="1">
    <location>
        <begin position="1"/>
        <end position="21"/>
    </location>
</feature>